<dbReference type="AlphaFoldDB" id="A0A478FTV9"/>
<reference evidence="1 2" key="1">
    <citation type="submission" date="2019-01" db="EMBL/GenBank/DDBJ databases">
        <title>Draft genome sequences of Candidatus Mycoplasma haemohominis SWG34-3 identified from a patient with pyrexia, anemia and liver dysfunction.</title>
        <authorList>
            <person name="Sekizuka T."/>
            <person name="Hattori N."/>
            <person name="Katano H."/>
            <person name="Takuma T."/>
            <person name="Ito T."/>
            <person name="Arai N."/>
            <person name="Yanai R."/>
            <person name="Ishii S."/>
            <person name="Miura Y."/>
            <person name="Tokunaga T."/>
            <person name="Watanabe H."/>
            <person name="Nomura N."/>
            <person name="Eguchi J."/>
            <person name="Arai T."/>
            <person name="Hasegawa H."/>
            <person name="Nakamaki T."/>
            <person name="Wakita T."/>
            <person name="Niki Y."/>
            <person name="Kuroda M."/>
        </authorList>
    </citation>
    <scope>NUCLEOTIDE SEQUENCE [LARGE SCALE GENOMIC DNA]</scope>
    <source>
        <strain evidence="1">SWG34-3</strain>
    </source>
</reference>
<organism evidence="1 2">
    <name type="scientific">Candidatus Mycoplasma haematohominis</name>
    <dbReference type="NCBI Taxonomy" id="1494318"/>
    <lineage>
        <taxon>Bacteria</taxon>
        <taxon>Bacillati</taxon>
        <taxon>Mycoplasmatota</taxon>
        <taxon>Mollicutes</taxon>
        <taxon>Mycoplasmataceae</taxon>
        <taxon>Mycoplasma</taxon>
    </lineage>
</organism>
<accession>A0A478FTV9</accession>
<name>A0A478FTV9_9MOLU</name>
<proteinExistence type="predicted"/>
<comment type="caution">
    <text evidence="1">The sequence shown here is derived from an EMBL/GenBank/DDBJ whole genome shotgun (WGS) entry which is preliminary data.</text>
</comment>
<protein>
    <submittedName>
        <fullName evidence="1">Uncharacterized protein</fullName>
    </submittedName>
</protein>
<dbReference type="EMBL" id="BIMN01000002">
    <property type="protein sequence ID" value="GCE63525.1"/>
    <property type="molecule type" value="Genomic_DNA"/>
</dbReference>
<dbReference type="Proteomes" id="UP000324831">
    <property type="component" value="Unassembled WGS sequence"/>
</dbReference>
<evidence type="ECO:0000313" key="1">
    <source>
        <dbReference type="EMBL" id="GCE63525.1"/>
    </source>
</evidence>
<sequence length="144" mass="16471">MSASENIENDKEQQLVAKLEDLFDPKLAETVAMTDHFHAKLKIVSDARQIKSVLEGFELLKNFCDTWISRGSKAYVLETPENIPTLQGFRIVCLIDNAVWTAFENVRRDFQIGNTVKLIGAWGQVLKCLKTKDKFFVFFLLSLE</sequence>
<gene>
    <name evidence="1" type="ORF">MHSWG343_05220</name>
</gene>
<evidence type="ECO:0000313" key="2">
    <source>
        <dbReference type="Proteomes" id="UP000324831"/>
    </source>
</evidence>